<gene>
    <name evidence="3" type="ORF">RFI_05780</name>
</gene>
<organism evidence="3 4">
    <name type="scientific">Reticulomyxa filosa</name>
    <dbReference type="NCBI Taxonomy" id="46433"/>
    <lineage>
        <taxon>Eukaryota</taxon>
        <taxon>Sar</taxon>
        <taxon>Rhizaria</taxon>
        <taxon>Retaria</taxon>
        <taxon>Foraminifera</taxon>
        <taxon>Monothalamids</taxon>
        <taxon>Reticulomyxidae</taxon>
        <taxon>Reticulomyxa</taxon>
    </lineage>
</organism>
<feature type="chain" id="PRO_5012158402" evidence="2">
    <location>
        <begin position="16"/>
        <end position="167"/>
    </location>
</feature>
<keyword evidence="1" id="KW-0812">Transmembrane</keyword>
<dbReference type="Proteomes" id="UP000023152">
    <property type="component" value="Unassembled WGS sequence"/>
</dbReference>
<sequence length="167" mass="19074">MKASLVLMALHVLNASLVVTSGTIVIFNLSKNLTIGQTHSNYQINMVIFATLWNALLNYYIKGLWALKTWKYLHFAQIYKLTILSDVQISNEGLMILENGKLVYQNAVHEYATIGFGYLVDFLQISIRDSVTQVNDSDGKIYEKRGDREGIAYMIDLIFKNFKKINK</sequence>
<comment type="caution">
    <text evidence="3">The sequence shown here is derived from an EMBL/GenBank/DDBJ whole genome shotgun (WGS) entry which is preliminary data.</text>
</comment>
<proteinExistence type="predicted"/>
<keyword evidence="1" id="KW-1133">Transmembrane helix</keyword>
<dbReference type="AlphaFoldDB" id="X6P1A8"/>
<evidence type="ECO:0000256" key="2">
    <source>
        <dbReference type="SAM" id="SignalP"/>
    </source>
</evidence>
<keyword evidence="2" id="KW-0732">Signal</keyword>
<name>X6P1A8_RETFI</name>
<evidence type="ECO:0000313" key="4">
    <source>
        <dbReference type="Proteomes" id="UP000023152"/>
    </source>
</evidence>
<evidence type="ECO:0000256" key="1">
    <source>
        <dbReference type="SAM" id="Phobius"/>
    </source>
</evidence>
<feature type="transmembrane region" description="Helical" evidence="1">
    <location>
        <begin position="44"/>
        <end position="61"/>
    </location>
</feature>
<reference evidence="3 4" key="1">
    <citation type="journal article" date="2013" name="Curr. Biol.">
        <title>The Genome of the Foraminiferan Reticulomyxa filosa.</title>
        <authorList>
            <person name="Glockner G."/>
            <person name="Hulsmann N."/>
            <person name="Schleicher M."/>
            <person name="Noegel A.A."/>
            <person name="Eichinger L."/>
            <person name="Gallinger C."/>
            <person name="Pawlowski J."/>
            <person name="Sierra R."/>
            <person name="Euteneuer U."/>
            <person name="Pillet L."/>
            <person name="Moustafa A."/>
            <person name="Platzer M."/>
            <person name="Groth M."/>
            <person name="Szafranski K."/>
            <person name="Schliwa M."/>
        </authorList>
    </citation>
    <scope>NUCLEOTIDE SEQUENCE [LARGE SCALE GENOMIC DNA]</scope>
</reference>
<dbReference type="EMBL" id="ASPP01004994">
    <property type="protein sequence ID" value="ETO31337.1"/>
    <property type="molecule type" value="Genomic_DNA"/>
</dbReference>
<keyword evidence="4" id="KW-1185">Reference proteome</keyword>
<feature type="signal peptide" evidence="2">
    <location>
        <begin position="1"/>
        <end position="15"/>
    </location>
</feature>
<keyword evidence="1" id="KW-0472">Membrane</keyword>
<evidence type="ECO:0000313" key="3">
    <source>
        <dbReference type="EMBL" id="ETO31337.1"/>
    </source>
</evidence>
<accession>X6P1A8</accession>
<protein>
    <submittedName>
        <fullName evidence="3">Uncharacterized protein</fullName>
    </submittedName>
</protein>